<evidence type="ECO:0000256" key="6">
    <source>
        <dbReference type="ARBA" id="ARBA00022670"/>
    </source>
</evidence>
<evidence type="ECO:0000256" key="10">
    <source>
        <dbReference type="ARBA" id="ARBA00023049"/>
    </source>
</evidence>
<organism evidence="16 17">
    <name type="scientific">Amycolatopsis samaneae</name>
    <dbReference type="NCBI Taxonomy" id="664691"/>
    <lineage>
        <taxon>Bacteria</taxon>
        <taxon>Bacillati</taxon>
        <taxon>Actinomycetota</taxon>
        <taxon>Actinomycetes</taxon>
        <taxon>Pseudonocardiales</taxon>
        <taxon>Pseudonocardiaceae</taxon>
        <taxon>Amycolatopsis</taxon>
    </lineage>
</organism>
<dbReference type="SUPFAM" id="SSF55486">
    <property type="entry name" value="Metalloproteases ('zincins'), catalytic domain"/>
    <property type="match status" value="1"/>
</dbReference>
<dbReference type="Pfam" id="PF17900">
    <property type="entry name" value="Peptidase_M1_N"/>
    <property type="match status" value="1"/>
</dbReference>
<evidence type="ECO:0000256" key="13">
    <source>
        <dbReference type="SAM" id="SignalP"/>
    </source>
</evidence>
<dbReference type="InterPro" id="IPR027268">
    <property type="entry name" value="Peptidase_M4/M1_CTD_sf"/>
</dbReference>
<keyword evidence="10" id="KW-0482">Metalloprotease</keyword>
<keyword evidence="16" id="KW-0031">Aminopeptidase</keyword>
<feature type="domain" description="Aminopeptidase N-like N-terminal" evidence="15">
    <location>
        <begin position="61"/>
        <end position="212"/>
    </location>
</feature>
<evidence type="ECO:0000313" key="17">
    <source>
        <dbReference type="Proteomes" id="UP001597419"/>
    </source>
</evidence>
<comment type="catalytic activity">
    <reaction evidence="1">
        <text>Release of an N-terminal amino acid, Xaa-|-Yaa- from a peptide, amide or arylamide. Xaa is preferably Ala, but may be most amino acids including Pro (slow action). When a terminal hydrophobic residue is followed by a prolyl residue, the two may be released as an intact Xaa-Pro dipeptide.</text>
        <dbReference type="EC" id="3.4.11.2"/>
    </reaction>
</comment>
<dbReference type="InterPro" id="IPR045357">
    <property type="entry name" value="Aminopeptidase_N-like_N"/>
</dbReference>
<dbReference type="Gene3D" id="2.60.40.1730">
    <property type="entry name" value="tricorn interacting facor f3 domain"/>
    <property type="match status" value="1"/>
</dbReference>
<dbReference type="EC" id="3.4.11.2" evidence="4"/>
<feature type="signal peptide" evidence="13">
    <location>
        <begin position="1"/>
        <end position="24"/>
    </location>
</feature>
<evidence type="ECO:0000256" key="4">
    <source>
        <dbReference type="ARBA" id="ARBA00012564"/>
    </source>
</evidence>
<dbReference type="SUPFAM" id="SSF63737">
    <property type="entry name" value="Leukotriene A4 hydrolase N-terminal domain"/>
    <property type="match status" value="1"/>
</dbReference>
<dbReference type="RefSeq" id="WP_345406196.1">
    <property type="nucleotide sequence ID" value="NZ_BAABHG010000019.1"/>
</dbReference>
<comment type="cofactor">
    <cofactor evidence="2">
        <name>Zn(2+)</name>
        <dbReference type="ChEBI" id="CHEBI:29105"/>
    </cofactor>
</comment>
<accession>A0ABW5GC59</accession>
<keyword evidence="8 16" id="KW-0378">Hydrolase</keyword>
<dbReference type="InterPro" id="IPR014782">
    <property type="entry name" value="Peptidase_M1_dom"/>
</dbReference>
<name>A0ABW5GC59_9PSEU</name>
<protein>
    <recommendedName>
        <fullName evidence="5">Aminopeptidase N</fullName>
        <ecNumber evidence="4">3.4.11.2</ecNumber>
    </recommendedName>
    <alternativeName>
        <fullName evidence="11">Alanine aminopeptidase</fullName>
    </alternativeName>
    <alternativeName>
        <fullName evidence="12">Lysyl aminopeptidase</fullName>
    </alternativeName>
</protein>
<sequence length="464" mass="50980">MKRSSLTAGAVLACMMLGVSVASAGVGSDGIGDPYWPQDGNGGYRVSDYDVKVGYDPAKPDELTGDTTVSATATEALDRFDLDFTRAFDISSVTVNGTAVQGFSRAGEHELVVTPSRQIPRGARFDVRVVYSGTNSGAWFKPETGGMLLVGEPHSATRWYPSNDHPSDKATFRLTATVPEGWTVVGNGRQGPITTEGGKTTFRWHEDKPLATWTAVLAIAKFTMVRAALSNGTPVISAYAPGAEAAARKYGDRVPEIIDFLSTRFGKYPFSSAGGIYFNEKIGMGLETQSRPIYPGTDLPDVVPELIVHEQAHQWFGDNVTGKQWRDICVAECFASYATWMWYEAKEGKDLDAKYRDIVAANRDKPEFWHIPLYDPGAERYLSAVYRTGPLMLHALRRTVGDDAFDRTLHAWQQQHAGGNASWPEFEALAQHISGRDLRGFFQAWTRSTTIPADEYLYPGPLKP</sequence>
<keyword evidence="17" id="KW-1185">Reference proteome</keyword>
<comment type="similarity">
    <text evidence="3">Belongs to the peptidase M1 family.</text>
</comment>
<reference evidence="17" key="1">
    <citation type="journal article" date="2019" name="Int. J. Syst. Evol. Microbiol.">
        <title>The Global Catalogue of Microorganisms (GCM) 10K type strain sequencing project: providing services to taxonomists for standard genome sequencing and annotation.</title>
        <authorList>
            <consortium name="The Broad Institute Genomics Platform"/>
            <consortium name="The Broad Institute Genome Sequencing Center for Infectious Disease"/>
            <person name="Wu L."/>
            <person name="Ma J."/>
        </authorList>
    </citation>
    <scope>NUCLEOTIDE SEQUENCE [LARGE SCALE GENOMIC DNA]</scope>
    <source>
        <strain evidence="17">CGMCC 4.7643</strain>
    </source>
</reference>
<proteinExistence type="inferred from homology"/>
<evidence type="ECO:0000313" key="16">
    <source>
        <dbReference type="EMBL" id="MFD2459096.1"/>
    </source>
</evidence>
<comment type="caution">
    <text evidence="16">The sequence shown here is derived from an EMBL/GenBank/DDBJ whole genome shotgun (WGS) entry which is preliminary data.</text>
</comment>
<gene>
    <name evidence="16" type="ORF">ACFSYJ_10800</name>
</gene>
<evidence type="ECO:0000256" key="2">
    <source>
        <dbReference type="ARBA" id="ARBA00001947"/>
    </source>
</evidence>
<dbReference type="Gene3D" id="1.10.390.10">
    <property type="entry name" value="Neutral Protease Domain 2"/>
    <property type="match status" value="1"/>
</dbReference>
<keyword evidence="13" id="KW-0732">Signal</keyword>
<feature type="chain" id="PRO_5046480101" description="Aminopeptidase N" evidence="13">
    <location>
        <begin position="25"/>
        <end position="464"/>
    </location>
</feature>
<dbReference type="Pfam" id="PF01433">
    <property type="entry name" value="Peptidase_M1"/>
    <property type="match status" value="1"/>
</dbReference>
<evidence type="ECO:0000259" key="14">
    <source>
        <dbReference type="Pfam" id="PF01433"/>
    </source>
</evidence>
<evidence type="ECO:0000256" key="3">
    <source>
        <dbReference type="ARBA" id="ARBA00010136"/>
    </source>
</evidence>
<dbReference type="InterPro" id="IPR042097">
    <property type="entry name" value="Aminopeptidase_N-like_N_sf"/>
</dbReference>
<evidence type="ECO:0000256" key="5">
    <source>
        <dbReference type="ARBA" id="ARBA00015611"/>
    </source>
</evidence>
<evidence type="ECO:0000256" key="8">
    <source>
        <dbReference type="ARBA" id="ARBA00022801"/>
    </source>
</evidence>
<feature type="domain" description="Peptidase M1 membrane alanine aminopeptidase" evidence="14">
    <location>
        <begin position="303"/>
        <end position="445"/>
    </location>
</feature>
<dbReference type="PRINTS" id="PR00756">
    <property type="entry name" value="ALADIPTASE"/>
</dbReference>
<dbReference type="GO" id="GO:0004177">
    <property type="term" value="F:aminopeptidase activity"/>
    <property type="evidence" value="ECO:0007669"/>
    <property type="project" value="UniProtKB-KW"/>
</dbReference>
<dbReference type="InterPro" id="IPR001930">
    <property type="entry name" value="Peptidase_M1"/>
</dbReference>
<evidence type="ECO:0000259" key="15">
    <source>
        <dbReference type="Pfam" id="PF17900"/>
    </source>
</evidence>
<evidence type="ECO:0000256" key="1">
    <source>
        <dbReference type="ARBA" id="ARBA00000098"/>
    </source>
</evidence>
<dbReference type="InterPro" id="IPR050344">
    <property type="entry name" value="Peptidase_M1_aminopeptidases"/>
</dbReference>
<dbReference type="CDD" id="cd09603">
    <property type="entry name" value="M1_APN_like"/>
    <property type="match status" value="1"/>
</dbReference>
<keyword evidence="9" id="KW-0862">Zinc</keyword>
<dbReference type="EMBL" id="JBHUKU010000005">
    <property type="protein sequence ID" value="MFD2459096.1"/>
    <property type="molecule type" value="Genomic_DNA"/>
</dbReference>
<keyword evidence="6" id="KW-0645">Protease</keyword>
<evidence type="ECO:0000256" key="7">
    <source>
        <dbReference type="ARBA" id="ARBA00022723"/>
    </source>
</evidence>
<dbReference type="PANTHER" id="PTHR11533">
    <property type="entry name" value="PROTEASE M1 ZINC METALLOPROTEASE"/>
    <property type="match status" value="1"/>
</dbReference>
<evidence type="ECO:0000256" key="11">
    <source>
        <dbReference type="ARBA" id="ARBA00029811"/>
    </source>
</evidence>
<evidence type="ECO:0000256" key="12">
    <source>
        <dbReference type="ARBA" id="ARBA00031533"/>
    </source>
</evidence>
<dbReference type="PANTHER" id="PTHR11533:SF297">
    <property type="entry name" value="AMINOPEPTIDASE N"/>
    <property type="match status" value="1"/>
</dbReference>
<evidence type="ECO:0000256" key="9">
    <source>
        <dbReference type="ARBA" id="ARBA00022833"/>
    </source>
</evidence>
<dbReference type="Proteomes" id="UP001597419">
    <property type="component" value="Unassembled WGS sequence"/>
</dbReference>
<keyword evidence="7" id="KW-0479">Metal-binding</keyword>